<dbReference type="AlphaFoldDB" id="A0A7D5SSL6"/>
<gene>
    <name evidence="1" type="ORF">SYMBAF_06030</name>
</gene>
<dbReference type="Pfam" id="PF11162">
    <property type="entry name" value="DUF2946"/>
    <property type="match status" value="1"/>
</dbReference>
<dbReference type="Proteomes" id="UP000042738">
    <property type="component" value="Chromosome"/>
</dbReference>
<organism evidence="1 2">
    <name type="scientific">Serratia symbiotica</name>
    <dbReference type="NCBI Taxonomy" id="138074"/>
    <lineage>
        <taxon>Bacteria</taxon>
        <taxon>Pseudomonadati</taxon>
        <taxon>Pseudomonadota</taxon>
        <taxon>Gammaproteobacteria</taxon>
        <taxon>Enterobacterales</taxon>
        <taxon>Yersiniaceae</taxon>
        <taxon>Serratia</taxon>
    </lineage>
</organism>
<proteinExistence type="predicted"/>
<dbReference type="InterPro" id="IPR021333">
    <property type="entry name" value="DUF2946"/>
</dbReference>
<sequence length="163" mass="18129">MPYFVVNPLLRLNVSLIQTNASRGLVPTWLGIFAILMLFVAPVISRSLEHTRVGCSETTSMADFGMKMLMHHQSTNPPQAQPGAPPPMMHANSSHNMAMMMDDNACGYCTLLIHVPLLDLAQSPLFWFGSIISRSLPIHYIFPLFAHVVHTELQPRAPPISLR</sequence>
<name>A0A7D5SSL6_9GAMM</name>
<accession>A0A7D5SSL6</accession>
<reference evidence="1 2" key="1">
    <citation type="journal article" date="2014" name="Genome Announc.">
        <title>Whole-Genome Sequence of Serratia symbiotica Strain CWBI-2.3T, a Free-Living Symbiont of the Black Bean Aphid Aphis fabae.</title>
        <authorList>
            <person name="Foray V."/>
            <person name="Grigorescu A.S."/>
            <person name="Sabri A."/>
            <person name="Haubruge E."/>
            <person name="Lognay G."/>
            <person name="Francis F."/>
            <person name="Fauconnier M.L."/>
            <person name="Hance T."/>
            <person name="Thonart P."/>
        </authorList>
    </citation>
    <scope>NUCLEOTIDE SEQUENCE [LARGE SCALE GENOMIC DNA]</scope>
    <source>
        <strain evidence="1">CWBI-2.3</strain>
    </source>
</reference>
<evidence type="ECO:0000313" key="1">
    <source>
        <dbReference type="EMBL" id="QLH62580.1"/>
    </source>
</evidence>
<evidence type="ECO:0000313" key="2">
    <source>
        <dbReference type="Proteomes" id="UP000042738"/>
    </source>
</evidence>
<dbReference type="EMBL" id="CP050855">
    <property type="protein sequence ID" value="QLH62580.1"/>
    <property type="molecule type" value="Genomic_DNA"/>
</dbReference>
<protein>
    <submittedName>
        <fullName evidence="1">DUF2946 domain-containing protein</fullName>
    </submittedName>
</protein>